<dbReference type="Proteomes" id="UP000076023">
    <property type="component" value="Unassembled WGS sequence"/>
</dbReference>
<protein>
    <submittedName>
        <fullName evidence="2">Uncharacterized protein</fullName>
    </submittedName>
</protein>
<reference evidence="3" key="1">
    <citation type="journal article" date="2017" name="Genome Announc.">
        <title>Draft Genome Sequence of Terrimicrobium sacchariphilum NM-5T, a Facultative Anaerobic Soil Bacterium of the Class Spartobacteria.</title>
        <authorList>
            <person name="Qiu Y.L."/>
            <person name="Tourlousse D.M."/>
            <person name="Matsuura N."/>
            <person name="Ohashi A."/>
            <person name="Sekiguchi Y."/>
        </authorList>
    </citation>
    <scope>NUCLEOTIDE SEQUENCE [LARGE SCALE GENOMIC DNA]</scope>
    <source>
        <strain evidence="3">NM-5</strain>
    </source>
</reference>
<dbReference type="EMBL" id="BDCO01000002">
    <property type="protein sequence ID" value="GAT33497.1"/>
    <property type="molecule type" value="Genomic_DNA"/>
</dbReference>
<sequence length="65" mass="7192">MSLLDTVLVSASLLASIWWIWHMVRHRGRIDCCGACSVKRSGCKSCAFKTDISRKAAGRKNPAQL</sequence>
<proteinExistence type="predicted"/>
<keyword evidence="1" id="KW-0472">Membrane</keyword>
<dbReference type="InParanoid" id="A0A146G9I8"/>
<evidence type="ECO:0000256" key="1">
    <source>
        <dbReference type="SAM" id="Phobius"/>
    </source>
</evidence>
<keyword evidence="1" id="KW-0812">Transmembrane</keyword>
<organism evidence="2 3">
    <name type="scientific">Terrimicrobium sacchariphilum</name>
    <dbReference type="NCBI Taxonomy" id="690879"/>
    <lineage>
        <taxon>Bacteria</taxon>
        <taxon>Pseudomonadati</taxon>
        <taxon>Verrucomicrobiota</taxon>
        <taxon>Terrimicrobiia</taxon>
        <taxon>Terrimicrobiales</taxon>
        <taxon>Terrimicrobiaceae</taxon>
        <taxon>Terrimicrobium</taxon>
    </lineage>
</organism>
<dbReference type="STRING" id="690879.TSACC_21914"/>
<accession>A0A146G9I8</accession>
<dbReference type="AlphaFoldDB" id="A0A146G9I8"/>
<keyword evidence="3" id="KW-1185">Reference proteome</keyword>
<keyword evidence="1" id="KW-1133">Transmembrane helix</keyword>
<evidence type="ECO:0000313" key="3">
    <source>
        <dbReference type="Proteomes" id="UP000076023"/>
    </source>
</evidence>
<feature type="transmembrane region" description="Helical" evidence="1">
    <location>
        <begin position="6"/>
        <end position="24"/>
    </location>
</feature>
<evidence type="ECO:0000313" key="2">
    <source>
        <dbReference type="EMBL" id="GAT33497.1"/>
    </source>
</evidence>
<dbReference type="RefSeq" id="WP_075079224.1">
    <property type="nucleotide sequence ID" value="NZ_BDCO01000002.1"/>
</dbReference>
<name>A0A146G9I8_TERSA</name>
<gene>
    <name evidence="2" type="ORF">TSACC_21914</name>
</gene>
<comment type="caution">
    <text evidence="2">The sequence shown here is derived from an EMBL/GenBank/DDBJ whole genome shotgun (WGS) entry which is preliminary data.</text>
</comment>